<evidence type="ECO:0000256" key="3">
    <source>
        <dbReference type="ARBA" id="ARBA00011738"/>
    </source>
</evidence>
<keyword evidence="6 8" id="KW-0722">Serine protease inhibitor</keyword>
<evidence type="ECO:0000256" key="9">
    <source>
        <dbReference type="SAM" id="SignalP"/>
    </source>
</evidence>
<dbReference type="PROSITE" id="PS00999">
    <property type="entry name" value="SSI"/>
    <property type="match status" value="1"/>
</dbReference>
<evidence type="ECO:0000313" key="11">
    <source>
        <dbReference type="EMBL" id="MFC5822268.1"/>
    </source>
</evidence>
<dbReference type="Proteomes" id="UP001596058">
    <property type="component" value="Unassembled WGS sequence"/>
</dbReference>
<keyword evidence="9" id="KW-0732">Signal</keyword>
<sequence>MTLILTAARRLAALGLCAAATLTVPFAALPANAASGAESIITITPADGGAYAFRLTCDPDGGVHPRPREACDALRGVDGWFGNLDVDPGPCPLIWDPVTVEVRGHWYGRPNPYQEQFPNRCVMERKLGPVV</sequence>
<dbReference type="RefSeq" id="WP_379511825.1">
    <property type="nucleotide sequence ID" value="NZ_JBHSPA010000001.1"/>
</dbReference>
<dbReference type="InterPro" id="IPR020054">
    <property type="entry name" value="Prot_inh_SSI_I16_CS"/>
</dbReference>
<feature type="domain" description="Subtilisin inhibitor" evidence="10">
    <location>
        <begin position="51"/>
        <end position="119"/>
    </location>
</feature>
<evidence type="ECO:0000259" key="10">
    <source>
        <dbReference type="Pfam" id="PF00720"/>
    </source>
</evidence>
<name>A0ABW1C976_9ACTN</name>
<evidence type="ECO:0000256" key="1">
    <source>
        <dbReference type="ARBA" id="ARBA00004613"/>
    </source>
</evidence>
<evidence type="ECO:0000256" key="5">
    <source>
        <dbReference type="ARBA" id="ARBA00022690"/>
    </source>
</evidence>
<dbReference type="InterPro" id="IPR023549">
    <property type="entry name" value="Subtilisin_inhibitor"/>
</dbReference>
<keyword evidence="7" id="KW-1015">Disulfide bond</keyword>
<comment type="similarity">
    <text evidence="2 8">Belongs to the protease inhibitor I16 (SSI) family.</text>
</comment>
<protein>
    <submittedName>
        <fullName evidence="11">SSI family serine proteinase inhibitor</fullName>
    </submittedName>
</protein>
<evidence type="ECO:0000256" key="4">
    <source>
        <dbReference type="ARBA" id="ARBA00022525"/>
    </source>
</evidence>
<feature type="signal peptide" evidence="9">
    <location>
        <begin position="1"/>
        <end position="33"/>
    </location>
</feature>
<reference evidence="12" key="1">
    <citation type="journal article" date="2019" name="Int. J. Syst. Evol. Microbiol.">
        <title>The Global Catalogue of Microorganisms (GCM) 10K type strain sequencing project: providing services to taxonomists for standard genome sequencing and annotation.</title>
        <authorList>
            <consortium name="The Broad Institute Genomics Platform"/>
            <consortium name="The Broad Institute Genome Sequencing Center for Infectious Disease"/>
            <person name="Wu L."/>
            <person name="Ma J."/>
        </authorList>
    </citation>
    <scope>NUCLEOTIDE SEQUENCE [LARGE SCALE GENOMIC DNA]</scope>
    <source>
        <strain evidence="12">CCUG 53903</strain>
    </source>
</reference>
<evidence type="ECO:0000256" key="6">
    <source>
        <dbReference type="ARBA" id="ARBA00022900"/>
    </source>
</evidence>
<dbReference type="InterPro" id="IPR036819">
    <property type="entry name" value="Subtilisin_inhibitor-like_sf"/>
</dbReference>
<evidence type="ECO:0000256" key="7">
    <source>
        <dbReference type="ARBA" id="ARBA00023157"/>
    </source>
</evidence>
<dbReference type="Gene3D" id="3.30.350.10">
    <property type="entry name" value="Subtilisin inhibitor-like"/>
    <property type="match status" value="1"/>
</dbReference>
<dbReference type="Pfam" id="PF00720">
    <property type="entry name" value="SSI"/>
    <property type="match status" value="1"/>
</dbReference>
<feature type="chain" id="PRO_5046871911" evidence="9">
    <location>
        <begin position="34"/>
        <end position="131"/>
    </location>
</feature>
<proteinExistence type="inferred from homology"/>
<evidence type="ECO:0000256" key="8">
    <source>
        <dbReference type="RuleBase" id="RU003471"/>
    </source>
</evidence>
<dbReference type="PRINTS" id="PR00294">
    <property type="entry name" value="SSBTLNINHBTR"/>
</dbReference>
<keyword evidence="5 8" id="KW-0646">Protease inhibitor</keyword>
<keyword evidence="4" id="KW-0964">Secreted</keyword>
<accession>A0ABW1C976</accession>
<evidence type="ECO:0000313" key="12">
    <source>
        <dbReference type="Proteomes" id="UP001596058"/>
    </source>
</evidence>
<dbReference type="InterPro" id="IPR000691">
    <property type="entry name" value="Prot_inh_I16_SSI"/>
</dbReference>
<organism evidence="11 12">
    <name type="scientific">Nonomuraea insulae</name>
    <dbReference type="NCBI Taxonomy" id="1616787"/>
    <lineage>
        <taxon>Bacteria</taxon>
        <taxon>Bacillati</taxon>
        <taxon>Actinomycetota</taxon>
        <taxon>Actinomycetes</taxon>
        <taxon>Streptosporangiales</taxon>
        <taxon>Streptosporangiaceae</taxon>
        <taxon>Nonomuraea</taxon>
    </lineage>
</organism>
<comment type="caution">
    <text evidence="11">The sequence shown here is derived from an EMBL/GenBank/DDBJ whole genome shotgun (WGS) entry which is preliminary data.</text>
</comment>
<keyword evidence="12" id="KW-1185">Reference proteome</keyword>
<evidence type="ECO:0000256" key="2">
    <source>
        <dbReference type="ARBA" id="ARBA00010472"/>
    </source>
</evidence>
<gene>
    <name evidence="11" type="ORF">ACFPZ3_00220</name>
</gene>
<dbReference type="SUPFAM" id="SSF55399">
    <property type="entry name" value="Subtilisin inhibitor"/>
    <property type="match status" value="1"/>
</dbReference>
<comment type="subcellular location">
    <subcellularLocation>
        <location evidence="1">Secreted</location>
    </subcellularLocation>
</comment>
<comment type="subunit">
    <text evidence="3">Homodimer.</text>
</comment>
<dbReference type="EMBL" id="JBHSPA010000001">
    <property type="protein sequence ID" value="MFC5822268.1"/>
    <property type="molecule type" value="Genomic_DNA"/>
</dbReference>